<dbReference type="SUPFAM" id="SSF46689">
    <property type="entry name" value="Homeodomain-like"/>
    <property type="match status" value="1"/>
</dbReference>
<keyword evidence="1" id="KW-0805">Transcription regulation</keyword>
<evidence type="ECO:0000256" key="1">
    <source>
        <dbReference type="ARBA" id="ARBA00023015"/>
    </source>
</evidence>
<dbReference type="Pfam" id="PF20240">
    <property type="entry name" value="DUF6597"/>
    <property type="match status" value="1"/>
</dbReference>
<keyword evidence="3" id="KW-0804">Transcription</keyword>
<sequence length="269" mass="31116">MKYHQIQPPPHLQDYVRYYWALESSGEPDEQIHFVTIADGSPGIVFQQLEGASFQEGRQLSPVYMYGQSTRYTRIISPASFSTIGVYFYPHALKSIFGLDSNELTDDCLDLDLLLNGKRLMERLKSTSDVEVKANILSECLWEQICRNDHTLQAATRYALQRIIQSQGNVSMKDLRQELQVSERTLERRFQEGIGLSPMLFGRICRFQASLNQLRAQSYDKLSDIAFEQEYADQSHFIRNFKEFTGLTPFQFRKSIQETVENFPVLVQS</sequence>
<comment type="caution">
    <text evidence="5">The sequence shown here is derived from an EMBL/GenBank/DDBJ whole genome shotgun (WGS) entry which is preliminary data.</text>
</comment>
<dbReference type="Pfam" id="PF12833">
    <property type="entry name" value="HTH_18"/>
    <property type="match status" value="1"/>
</dbReference>
<evidence type="ECO:0000256" key="2">
    <source>
        <dbReference type="ARBA" id="ARBA00023125"/>
    </source>
</evidence>
<evidence type="ECO:0000313" key="6">
    <source>
        <dbReference type="Proteomes" id="UP000600214"/>
    </source>
</evidence>
<organism evidence="5 6">
    <name type="scientific">Dyadobacter endophyticus</name>
    <dbReference type="NCBI Taxonomy" id="1749036"/>
    <lineage>
        <taxon>Bacteria</taxon>
        <taxon>Pseudomonadati</taxon>
        <taxon>Bacteroidota</taxon>
        <taxon>Cytophagia</taxon>
        <taxon>Cytophagales</taxon>
        <taxon>Spirosomataceae</taxon>
        <taxon>Dyadobacter</taxon>
    </lineage>
</organism>
<dbReference type="PANTHER" id="PTHR46796">
    <property type="entry name" value="HTH-TYPE TRANSCRIPTIONAL ACTIVATOR RHAS-RELATED"/>
    <property type="match status" value="1"/>
</dbReference>
<dbReference type="InterPro" id="IPR018060">
    <property type="entry name" value="HTH_AraC"/>
</dbReference>
<dbReference type="RefSeq" id="WP_188930624.1">
    <property type="nucleotide sequence ID" value="NZ_BMIA01000001.1"/>
</dbReference>
<dbReference type="InterPro" id="IPR050204">
    <property type="entry name" value="AraC_XylS_family_regulators"/>
</dbReference>
<reference evidence="6" key="1">
    <citation type="journal article" date="2019" name="Int. J. Syst. Evol. Microbiol.">
        <title>The Global Catalogue of Microorganisms (GCM) 10K type strain sequencing project: providing services to taxonomists for standard genome sequencing and annotation.</title>
        <authorList>
            <consortium name="The Broad Institute Genomics Platform"/>
            <consortium name="The Broad Institute Genome Sequencing Center for Infectious Disease"/>
            <person name="Wu L."/>
            <person name="Ma J."/>
        </authorList>
    </citation>
    <scope>NUCLEOTIDE SEQUENCE [LARGE SCALE GENOMIC DNA]</scope>
    <source>
        <strain evidence="6">CGMCC 1.15288</strain>
    </source>
</reference>
<dbReference type="InterPro" id="IPR009057">
    <property type="entry name" value="Homeodomain-like_sf"/>
</dbReference>
<dbReference type="EMBL" id="BMIA01000001">
    <property type="protein sequence ID" value="GGH29606.1"/>
    <property type="molecule type" value="Genomic_DNA"/>
</dbReference>
<gene>
    <name evidence="5" type="ORF">GCM10007423_17100</name>
</gene>
<keyword evidence="2" id="KW-0238">DNA-binding</keyword>
<evidence type="ECO:0000256" key="3">
    <source>
        <dbReference type="ARBA" id="ARBA00023163"/>
    </source>
</evidence>
<name>A0ABQ1YLE5_9BACT</name>
<dbReference type="PANTHER" id="PTHR46796:SF13">
    <property type="entry name" value="HTH-TYPE TRANSCRIPTIONAL ACTIVATOR RHAS"/>
    <property type="match status" value="1"/>
</dbReference>
<proteinExistence type="predicted"/>
<dbReference type="SMART" id="SM00342">
    <property type="entry name" value="HTH_ARAC"/>
    <property type="match status" value="1"/>
</dbReference>
<keyword evidence="6" id="KW-1185">Reference proteome</keyword>
<evidence type="ECO:0000313" key="5">
    <source>
        <dbReference type="EMBL" id="GGH29606.1"/>
    </source>
</evidence>
<protein>
    <recommendedName>
        <fullName evidence="4">HTH araC/xylS-type domain-containing protein</fullName>
    </recommendedName>
</protein>
<feature type="domain" description="HTH araC/xylS-type" evidence="4">
    <location>
        <begin position="153"/>
        <end position="255"/>
    </location>
</feature>
<dbReference type="PROSITE" id="PS01124">
    <property type="entry name" value="HTH_ARAC_FAMILY_2"/>
    <property type="match status" value="1"/>
</dbReference>
<dbReference type="Gene3D" id="1.10.10.60">
    <property type="entry name" value="Homeodomain-like"/>
    <property type="match status" value="1"/>
</dbReference>
<evidence type="ECO:0000259" key="4">
    <source>
        <dbReference type="PROSITE" id="PS01124"/>
    </source>
</evidence>
<dbReference type="Proteomes" id="UP000600214">
    <property type="component" value="Unassembled WGS sequence"/>
</dbReference>
<accession>A0ABQ1YLE5</accession>
<dbReference type="InterPro" id="IPR046532">
    <property type="entry name" value="DUF6597"/>
</dbReference>